<sequence length="319" mass="35543">MISYSADFKVSKVPTAPVALQVASKKAVNDASKKVSGTREFATEIRTRLEPLMGYGWHIIVGKDFAVDLRYRKGACVLLYSKASKIKVMLYRTTSAVTSPPNKEHEALIKRSDQVCVKKEKSVVYESSMTDEMRDIVVDKTNRLYSHYESFKDKDAKIASALKHSLTFAYGPTWQVIVSPSREIACLPIADTNMHADFMVKKLRVMVYRHGGVHLDRHLDLLQLGKRLAFVLASICLLLYSFMAFYPSKSCDDSANVAGQHLSIDGGNLPGNCTAEELDRANSLTWWKTTSVVGVSGFTILASLIRMYSNSVASKLKRL</sequence>
<organism evidence="2 3">
    <name type="scientific">Bremia lactucae</name>
    <name type="common">Lettuce downy mildew</name>
    <dbReference type="NCBI Taxonomy" id="4779"/>
    <lineage>
        <taxon>Eukaryota</taxon>
        <taxon>Sar</taxon>
        <taxon>Stramenopiles</taxon>
        <taxon>Oomycota</taxon>
        <taxon>Peronosporomycetes</taxon>
        <taxon>Peronosporales</taxon>
        <taxon>Peronosporaceae</taxon>
        <taxon>Bremia</taxon>
    </lineage>
</organism>
<dbReference type="InterPro" id="IPR001372">
    <property type="entry name" value="Dynein_light_chain_typ-1/2"/>
</dbReference>
<dbReference type="AlphaFoldDB" id="A0A976FQE5"/>
<proteinExistence type="predicted"/>
<dbReference type="OrthoDB" id="92719at2759"/>
<evidence type="ECO:0000313" key="2">
    <source>
        <dbReference type="EMBL" id="TDH71210.1"/>
    </source>
</evidence>
<keyword evidence="1" id="KW-0812">Transmembrane</keyword>
<dbReference type="SUPFAM" id="SSF54648">
    <property type="entry name" value="DLC"/>
    <property type="match status" value="2"/>
</dbReference>
<protein>
    <recommendedName>
        <fullName evidence="4">Dynein light chain</fullName>
    </recommendedName>
</protein>
<dbReference type="SMART" id="SM01375">
    <property type="entry name" value="Dynein_light"/>
    <property type="match status" value="2"/>
</dbReference>
<reference evidence="2 3" key="1">
    <citation type="journal article" date="2021" name="Genome Biol.">
        <title>AFLAP: assembly-free linkage analysis pipeline using k-mers from genome sequencing data.</title>
        <authorList>
            <person name="Fletcher K."/>
            <person name="Zhang L."/>
            <person name="Gil J."/>
            <person name="Han R."/>
            <person name="Cavanaugh K."/>
            <person name="Michelmore R."/>
        </authorList>
    </citation>
    <scope>NUCLEOTIDE SEQUENCE [LARGE SCALE GENOMIC DNA]</scope>
    <source>
        <strain evidence="2 3">SF5</strain>
    </source>
</reference>
<dbReference type="RefSeq" id="XP_067820709.1">
    <property type="nucleotide sequence ID" value="XM_067964071.1"/>
</dbReference>
<feature type="transmembrane region" description="Helical" evidence="1">
    <location>
        <begin position="228"/>
        <end position="246"/>
    </location>
</feature>
<name>A0A976FQE5_BRELC</name>
<dbReference type="GeneID" id="94349742"/>
<gene>
    <name evidence="2" type="ORF">CCR75_005997</name>
</gene>
<comment type="caution">
    <text evidence="2">The sequence shown here is derived from an EMBL/GenBank/DDBJ whole genome shotgun (WGS) entry which is preliminary data.</text>
</comment>
<keyword evidence="1" id="KW-1133">Transmembrane helix</keyword>
<dbReference type="PANTHER" id="PTHR11886:SF35">
    <property type="entry name" value="DYNEIN LIGHT CHAIN"/>
    <property type="match status" value="1"/>
</dbReference>
<dbReference type="GO" id="GO:0005868">
    <property type="term" value="C:cytoplasmic dynein complex"/>
    <property type="evidence" value="ECO:0007669"/>
    <property type="project" value="TreeGrafter"/>
</dbReference>
<evidence type="ECO:0000256" key="1">
    <source>
        <dbReference type="SAM" id="Phobius"/>
    </source>
</evidence>
<feature type="transmembrane region" description="Helical" evidence="1">
    <location>
        <begin position="286"/>
        <end position="308"/>
    </location>
</feature>
<dbReference type="GO" id="GO:0045505">
    <property type="term" value="F:dynein intermediate chain binding"/>
    <property type="evidence" value="ECO:0007669"/>
    <property type="project" value="TreeGrafter"/>
</dbReference>
<dbReference type="EMBL" id="SHOA02000062">
    <property type="protein sequence ID" value="TDH71210.1"/>
    <property type="molecule type" value="Genomic_DNA"/>
</dbReference>
<dbReference type="InterPro" id="IPR037177">
    <property type="entry name" value="DLC_sf"/>
</dbReference>
<dbReference type="KEGG" id="blac:94349742"/>
<dbReference type="CDD" id="cd21450">
    <property type="entry name" value="DLC-like_DYNLL1-like"/>
    <property type="match status" value="1"/>
</dbReference>
<accession>A0A976FQE5</accession>
<dbReference type="PANTHER" id="PTHR11886">
    <property type="entry name" value="DYNEIN LIGHT CHAIN"/>
    <property type="match status" value="1"/>
</dbReference>
<keyword evidence="3" id="KW-1185">Reference proteome</keyword>
<keyword evidence="1" id="KW-0472">Membrane</keyword>
<dbReference type="Gene3D" id="3.30.740.10">
    <property type="entry name" value="Protein Inhibitor Of Neuronal Nitric Oxide Synthase"/>
    <property type="match status" value="2"/>
</dbReference>
<dbReference type="Pfam" id="PF01221">
    <property type="entry name" value="Dynein_light"/>
    <property type="match status" value="2"/>
</dbReference>
<dbReference type="Proteomes" id="UP000294530">
    <property type="component" value="Unassembled WGS sequence"/>
</dbReference>
<evidence type="ECO:0000313" key="3">
    <source>
        <dbReference type="Proteomes" id="UP000294530"/>
    </source>
</evidence>
<evidence type="ECO:0008006" key="4">
    <source>
        <dbReference type="Google" id="ProtNLM"/>
    </source>
</evidence>
<dbReference type="GO" id="GO:0007017">
    <property type="term" value="P:microtubule-based process"/>
    <property type="evidence" value="ECO:0007669"/>
    <property type="project" value="InterPro"/>
</dbReference>